<evidence type="ECO:0000256" key="1">
    <source>
        <dbReference type="SAM" id="MobiDB-lite"/>
    </source>
</evidence>
<dbReference type="OrthoDB" id="964655at2"/>
<protein>
    <submittedName>
        <fullName evidence="2">Uncharacterized protein</fullName>
    </submittedName>
</protein>
<proteinExistence type="predicted"/>
<dbReference type="AlphaFoldDB" id="A0A3P1BD08"/>
<feature type="region of interest" description="Disordered" evidence="1">
    <location>
        <begin position="1"/>
        <end position="21"/>
    </location>
</feature>
<sequence length="68" mass="7961">MPNDVQFQVGKMNKDPRHMSEKELDQWQIQCAENARNYLFSIGQPLVYKRPDGHTVAEYQNGQILVVR</sequence>
<evidence type="ECO:0000313" key="2">
    <source>
        <dbReference type="EMBL" id="RRA98662.1"/>
    </source>
</evidence>
<comment type="caution">
    <text evidence="2">The sequence shown here is derived from an EMBL/GenBank/DDBJ whole genome shotgun (WGS) entry which is preliminary data.</text>
</comment>
<organism evidence="2 3">
    <name type="scientific">Larkinella rosea</name>
    <dbReference type="NCBI Taxonomy" id="2025312"/>
    <lineage>
        <taxon>Bacteria</taxon>
        <taxon>Pseudomonadati</taxon>
        <taxon>Bacteroidota</taxon>
        <taxon>Cytophagia</taxon>
        <taxon>Cytophagales</taxon>
        <taxon>Spirosomataceae</taxon>
        <taxon>Larkinella</taxon>
    </lineage>
</organism>
<dbReference type="Proteomes" id="UP000271925">
    <property type="component" value="Unassembled WGS sequence"/>
</dbReference>
<keyword evidence="3" id="KW-1185">Reference proteome</keyword>
<reference evidence="2 3" key="1">
    <citation type="submission" date="2018-11" db="EMBL/GenBank/DDBJ databases">
        <authorList>
            <person name="Zhou Z."/>
            <person name="Wang G."/>
        </authorList>
    </citation>
    <scope>NUCLEOTIDE SEQUENCE [LARGE SCALE GENOMIC DNA]</scope>
    <source>
        <strain evidence="2 3">KCTC52004</strain>
    </source>
</reference>
<evidence type="ECO:0000313" key="3">
    <source>
        <dbReference type="Proteomes" id="UP000271925"/>
    </source>
</evidence>
<dbReference type="EMBL" id="RQJO01000015">
    <property type="protein sequence ID" value="RRA98662.1"/>
    <property type="molecule type" value="Genomic_DNA"/>
</dbReference>
<feature type="compositionally biased region" description="Basic and acidic residues" evidence="1">
    <location>
        <begin position="12"/>
        <end position="21"/>
    </location>
</feature>
<accession>A0A3P1BD08</accession>
<gene>
    <name evidence="2" type="ORF">EHT25_27060</name>
</gene>
<name>A0A3P1BD08_9BACT</name>